<keyword evidence="2" id="KW-1185">Reference proteome</keyword>
<gene>
    <name evidence="1" type="ORF">PIB30_072085</name>
</gene>
<dbReference type="Gene3D" id="2.40.50.140">
    <property type="entry name" value="Nucleic acid-binding proteins"/>
    <property type="match status" value="1"/>
</dbReference>
<protein>
    <submittedName>
        <fullName evidence="1">Uncharacterized protein</fullName>
    </submittedName>
</protein>
<dbReference type="EMBL" id="JASCZI010031054">
    <property type="protein sequence ID" value="MED6125803.1"/>
    <property type="molecule type" value="Genomic_DNA"/>
</dbReference>
<reference evidence="1 2" key="1">
    <citation type="journal article" date="2023" name="Plants (Basel)">
        <title>Bridging the Gap: Combining Genomics and Transcriptomics Approaches to Understand Stylosanthes scabra, an Orphan Legume from the Brazilian Caatinga.</title>
        <authorList>
            <person name="Ferreira-Neto J.R.C."/>
            <person name="da Silva M.D."/>
            <person name="Binneck E."/>
            <person name="de Melo N.F."/>
            <person name="da Silva R.H."/>
            <person name="de Melo A.L.T.M."/>
            <person name="Pandolfi V."/>
            <person name="Bustamante F.O."/>
            <person name="Brasileiro-Vidal A.C."/>
            <person name="Benko-Iseppon A.M."/>
        </authorList>
    </citation>
    <scope>NUCLEOTIDE SEQUENCE [LARGE SCALE GENOMIC DNA]</scope>
    <source>
        <tissue evidence="1">Leaves</tissue>
    </source>
</reference>
<comment type="caution">
    <text evidence="1">The sequence shown here is derived from an EMBL/GenBank/DDBJ whole genome shotgun (WGS) entry which is preliminary data.</text>
</comment>
<evidence type="ECO:0000313" key="2">
    <source>
        <dbReference type="Proteomes" id="UP001341840"/>
    </source>
</evidence>
<proteinExistence type="predicted"/>
<name>A0ABU6RNX3_9FABA</name>
<sequence length="336" mass="37894">MFPYRIVAPRVLRSFNPFPPMLWWVRDLLSSPSEQVAIMVEARGLVQANSDHDKVIDINASRLNWHGICWSGLLGFTSCLCHRIQTSLMDPPRFKGDRIQCSIPKASFGEFIVQTPGRGVQTTSHKFRLIFYRKTSVIGVSMDAFPFSPFRITPFPGIVAVTESRQYHLIDRLGHVVGKEDVIDMQRRGLLRSPLSRRIQSALSLLVATVLNMNDKEYCWVLGNVVSIECGAKGWYYASCKNCYKNVEDKKDLYKRLNCDHLGYKPLLDEATLILGKIARDVKDANPNVDAATYPKMFDDILQKSSQRSMDADLSVSNWKDSFGFGDAEGGLGFGK</sequence>
<dbReference type="InterPro" id="IPR012340">
    <property type="entry name" value="NA-bd_OB-fold"/>
</dbReference>
<accession>A0ABU6RNX3</accession>
<dbReference type="Proteomes" id="UP001341840">
    <property type="component" value="Unassembled WGS sequence"/>
</dbReference>
<evidence type="ECO:0000313" key="1">
    <source>
        <dbReference type="EMBL" id="MED6125803.1"/>
    </source>
</evidence>
<organism evidence="1 2">
    <name type="scientific">Stylosanthes scabra</name>
    <dbReference type="NCBI Taxonomy" id="79078"/>
    <lineage>
        <taxon>Eukaryota</taxon>
        <taxon>Viridiplantae</taxon>
        <taxon>Streptophyta</taxon>
        <taxon>Embryophyta</taxon>
        <taxon>Tracheophyta</taxon>
        <taxon>Spermatophyta</taxon>
        <taxon>Magnoliopsida</taxon>
        <taxon>eudicotyledons</taxon>
        <taxon>Gunneridae</taxon>
        <taxon>Pentapetalae</taxon>
        <taxon>rosids</taxon>
        <taxon>fabids</taxon>
        <taxon>Fabales</taxon>
        <taxon>Fabaceae</taxon>
        <taxon>Papilionoideae</taxon>
        <taxon>50 kb inversion clade</taxon>
        <taxon>dalbergioids sensu lato</taxon>
        <taxon>Dalbergieae</taxon>
        <taxon>Pterocarpus clade</taxon>
        <taxon>Stylosanthes</taxon>
    </lineage>
</organism>